<feature type="compositionally biased region" description="Polar residues" evidence="1">
    <location>
        <begin position="247"/>
        <end position="257"/>
    </location>
</feature>
<feature type="compositionally biased region" description="Polar residues" evidence="1">
    <location>
        <begin position="186"/>
        <end position="200"/>
    </location>
</feature>
<dbReference type="OMA" id="YECAEHR"/>
<evidence type="ECO:0000313" key="3">
    <source>
        <dbReference type="Proteomes" id="UP000261620"/>
    </source>
</evidence>
<reference evidence="2" key="1">
    <citation type="submission" date="2025-08" db="UniProtKB">
        <authorList>
            <consortium name="Ensembl"/>
        </authorList>
    </citation>
    <scope>IDENTIFICATION</scope>
</reference>
<proteinExistence type="predicted"/>
<dbReference type="Proteomes" id="UP000261620">
    <property type="component" value="Unplaced"/>
</dbReference>
<dbReference type="PANTHER" id="PTHR45924:SF4">
    <property type="entry name" value="PLECKSTRIN HOMOLOGY DOMAIN-CONTAINING FAMILY G MEMBER 3"/>
    <property type="match status" value="1"/>
</dbReference>
<dbReference type="GO" id="GO:0005085">
    <property type="term" value="F:guanyl-nucleotide exchange factor activity"/>
    <property type="evidence" value="ECO:0007669"/>
    <property type="project" value="TreeGrafter"/>
</dbReference>
<evidence type="ECO:0000256" key="1">
    <source>
        <dbReference type="SAM" id="MobiDB-lite"/>
    </source>
</evidence>
<feature type="compositionally biased region" description="Basic and acidic residues" evidence="1">
    <location>
        <begin position="529"/>
        <end position="538"/>
    </location>
</feature>
<feature type="region of interest" description="Disordered" evidence="1">
    <location>
        <begin position="1"/>
        <end position="29"/>
    </location>
</feature>
<feature type="compositionally biased region" description="Low complexity" evidence="1">
    <location>
        <begin position="175"/>
        <end position="185"/>
    </location>
</feature>
<dbReference type="PANTHER" id="PTHR45924">
    <property type="entry name" value="FI17866P1"/>
    <property type="match status" value="1"/>
</dbReference>
<protein>
    <submittedName>
        <fullName evidence="2">Uncharacterized protein</fullName>
    </submittedName>
</protein>
<dbReference type="GO" id="GO:0031267">
    <property type="term" value="F:small GTPase binding"/>
    <property type="evidence" value="ECO:0007669"/>
    <property type="project" value="TreeGrafter"/>
</dbReference>
<feature type="region of interest" description="Disordered" evidence="1">
    <location>
        <begin position="511"/>
        <end position="555"/>
    </location>
</feature>
<dbReference type="STRING" id="94237.ENSMMOP00000023422"/>
<feature type="region of interest" description="Disordered" evidence="1">
    <location>
        <begin position="175"/>
        <end position="208"/>
    </location>
</feature>
<evidence type="ECO:0000313" key="2">
    <source>
        <dbReference type="Ensembl" id="ENSMMOP00000023422.1"/>
    </source>
</evidence>
<dbReference type="Ensembl" id="ENSMMOT00000023808.1">
    <property type="protein sequence ID" value="ENSMMOP00000023422.1"/>
    <property type="gene ID" value="ENSMMOG00000017824.1"/>
</dbReference>
<reference evidence="2" key="2">
    <citation type="submission" date="2025-09" db="UniProtKB">
        <authorList>
            <consortium name="Ensembl"/>
        </authorList>
    </citation>
    <scope>IDENTIFICATION</scope>
</reference>
<dbReference type="GO" id="GO:2000114">
    <property type="term" value="P:regulation of establishment of cell polarity"/>
    <property type="evidence" value="ECO:0007669"/>
    <property type="project" value="TreeGrafter"/>
</dbReference>
<feature type="compositionally biased region" description="Basic and acidic residues" evidence="1">
    <location>
        <begin position="546"/>
        <end position="555"/>
    </location>
</feature>
<sequence>SKTLSSEESSEDEEDIKEEAQKECEATSILPSSVLDRASAIAQHFTNSIKRGSQAQDDGHSLGCVSPRLPSRTSNSLSLGVEPADHINSISSDSTETFDVTDLTLLSPRGESLFDANRCIQRRRDSTLSKQDQLLICKIKSYYEIAESQSATFSLQRRESLSYIPTGLVRSSVSRSSTPIISSNSGENQMSGSQSVQVNPSEDEEFRPSSEMIKIWQTMEQEISRSQREDIKQENHQEAPRAAGISISVSRKAQNKSCDQDSEDVITGEPMSPSALQSLKECREEPWILKAPIPRVAQLKAEAEVEQPNEDDVEETKSKVLHLARQYSQRIKMTKTVVRKRSQGLLIGKKSLPSGSGSAPSKLNLADPIQSSAPEVSCSSKVVSTGRACSCSPVSPSQVFSIEGFSWPDVRELRSKYCDHGRSQKGPVSRTRSIPESLFEGGLRRYSSCSSSALSREQRQQRLHRANSLDPCLSRAQTSELYYIAAEAPLPDDPEHKVIVMEKLPELTEMTKEAEEENEDGGYVQIRSPTKELKRPEIGHQSMVKNLREKFQNLS</sequence>
<keyword evidence="3" id="KW-1185">Reference proteome</keyword>
<dbReference type="AlphaFoldDB" id="A0A3Q4BQS8"/>
<feature type="region of interest" description="Disordered" evidence="1">
    <location>
        <begin position="223"/>
        <end position="272"/>
    </location>
</feature>
<name>A0A3Q4BQS8_MOLML</name>
<feature type="compositionally biased region" description="Basic and acidic residues" evidence="1">
    <location>
        <begin position="223"/>
        <end position="239"/>
    </location>
</feature>
<organism evidence="2 3">
    <name type="scientific">Mola mola</name>
    <name type="common">Ocean sunfish</name>
    <name type="synonym">Tetraodon mola</name>
    <dbReference type="NCBI Taxonomy" id="94237"/>
    <lineage>
        <taxon>Eukaryota</taxon>
        <taxon>Metazoa</taxon>
        <taxon>Chordata</taxon>
        <taxon>Craniata</taxon>
        <taxon>Vertebrata</taxon>
        <taxon>Euteleostomi</taxon>
        <taxon>Actinopterygii</taxon>
        <taxon>Neopterygii</taxon>
        <taxon>Teleostei</taxon>
        <taxon>Neoteleostei</taxon>
        <taxon>Acanthomorphata</taxon>
        <taxon>Eupercaria</taxon>
        <taxon>Tetraodontiformes</taxon>
        <taxon>Molidae</taxon>
        <taxon>Mola</taxon>
    </lineage>
</organism>
<feature type="compositionally biased region" description="Acidic residues" evidence="1">
    <location>
        <begin position="8"/>
        <end position="17"/>
    </location>
</feature>
<accession>A0A3Q4BQS8</accession>